<dbReference type="OrthoDB" id="162775at2"/>
<proteinExistence type="predicted"/>
<gene>
    <name evidence="2" type="ORF">E0485_00930</name>
</gene>
<dbReference type="PRINTS" id="PR01754">
    <property type="entry name" value="SACTRNSFRASE"/>
</dbReference>
<dbReference type="InterPro" id="IPR008125">
    <property type="entry name" value="Streptothricin_AcTrfase"/>
</dbReference>
<dbReference type="GO" id="GO:0016747">
    <property type="term" value="F:acyltransferase activity, transferring groups other than amino-acyl groups"/>
    <property type="evidence" value="ECO:0007669"/>
    <property type="project" value="InterPro"/>
</dbReference>
<evidence type="ECO:0000259" key="1">
    <source>
        <dbReference type="PROSITE" id="PS51186"/>
    </source>
</evidence>
<evidence type="ECO:0000313" key="3">
    <source>
        <dbReference type="Proteomes" id="UP000295418"/>
    </source>
</evidence>
<dbReference type="Pfam" id="PF00583">
    <property type="entry name" value="Acetyltransf_1"/>
    <property type="match status" value="1"/>
</dbReference>
<keyword evidence="2" id="KW-0808">Transferase</keyword>
<dbReference type="EMBL" id="SKFG01000001">
    <property type="protein sequence ID" value="TCZ81283.1"/>
    <property type="molecule type" value="Genomic_DNA"/>
</dbReference>
<dbReference type="InterPro" id="IPR016181">
    <property type="entry name" value="Acyl_CoA_acyltransferase"/>
</dbReference>
<organism evidence="2 3">
    <name type="scientific">Paenibacillus albiflavus</name>
    <dbReference type="NCBI Taxonomy" id="2545760"/>
    <lineage>
        <taxon>Bacteria</taxon>
        <taxon>Bacillati</taxon>
        <taxon>Bacillota</taxon>
        <taxon>Bacilli</taxon>
        <taxon>Bacillales</taxon>
        <taxon>Paenibacillaceae</taxon>
        <taxon>Paenibacillus</taxon>
    </lineage>
</organism>
<protein>
    <submittedName>
        <fullName evidence="2">N-acetyltransferase</fullName>
    </submittedName>
</protein>
<comment type="caution">
    <text evidence="2">The sequence shown here is derived from an EMBL/GenBank/DDBJ whole genome shotgun (WGS) entry which is preliminary data.</text>
</comment>
<reference evidence="2 3" key="1">
    <citation type="submission" date="2019-03" db="EMBL/GenBank/DDBJ databases">
        <authorList>
            <person name="Kim M.K.M."/>
        </authorList>
    </citation>
    <scope>NUCLEOTIDE SEQUENCE [LARGE SCALE GENOMIC DNA]</scope>
    <source>
        <strain evidence="2 3">18JY21-1</strain>
    </source>
</reference>
<dbReference type="RefSeq" id="WP_132416420.1">
    <property type="nucleotide sequence ID" value="NZ_SKFG01000001.1"/>
</dbReference>
<dbReference type="PANTHER" id="PTHR43617">
    <property type="entry name" value="L-AMINO ACID N-ACETYLTRANSFERASE"/>
    <property type="match status" value="1"/>
</dbReference>
<dbReference type="AlphaFoldDB" id="A0A4R4ENU3"/>
<dbReference type="InterPro" id="IPR050276">
    <property type="entry name" value="MshD_Acetyltransferase"/>
</dbReference>
<dbReference type="CDD" id="cd04301">
    <property type="entry name" value="NAT_SF"/>
    <property type="match status" value="1"/>
</dbReference>
<sequence length="144" mass="16150">MLKDEIPYDLLLLADPSQEIVNSYLQKGICYLAYSDNTLIGEIVLVPTEPSTMEIMNVAVHEDYQGKGIGKQLIHKALEEAAKLGAATVEIGTGNSSIHQLKLYQQCGFRISGIDHDFFMRNYDEPIFENGIQCKDMIRLTIIL</sequence>
<name>A0A4R4ENU3_9BACL</name>
<accession>A0A4R4ENU3</accession>
<feature type="domain" description="N-acetyltransferase" evidence="1">
    <location>
        <begin position="1"/>
        <end position="144"/>
    </location>
</feature>
<dbReference type="SUPFAM" id="SSF55729">
    <property type="entry name" value="Acyl-CoA N-acyltransferases (Nat)"/>
    <property type="match status" value="1"/>
</dbReference>
<dbReference type="InterPro" id="IPR000182">
    <property type="entry name" value="GNAT_dom"/>
</dbReference>
<evidence type="ECO:0000313" key="2">
    <source>
        <dbReference type="EMBL" id="TCZ81283.1"/>
    </source>
</evidence>
<keyword evidence="3" id="KW-1185">Reference proteome</keyword>
<dbReference type="PROSITE" id="PS51186">
    <property type="entry name" value="GNAT"/>
    <property type="match status" value="1"/>
</dbReference>
<dbReference type="Gene3D" id="3.40.630.30">
    <property type="match status" value="1"/>
</dbReference>
<dbReference type="Proteomes" id="UP000295418">
    <property type="component" value="Unassembled WGS sequence"/>
</dbReference>